<protein>
    <submittedName>
        <fullName evidence="1">Uncharacterized protein</fullName>
    </submittedName>
</protein>
<gene>
    <name evidence="1" type="ORF">MtrunA17_Chr7g0221251</name>
</gene>
<proteinExistence type="predicted"/>
<dbReference type="Proteomes" id="UP000265566">
    <property type="component" value="Chromosome 7"/>
</dbReference>
<dbReference type="Gramene" id="rna38747">
    <property type="protein sequence ID" value="RHN44608.1"/>
    <property type="gene ID" value="gene38747"/>
</dbReference>
<comment type="caution">
    <text evidence="1">The sequence shown here is derived from an EMBL/GenBank/DDBJ whole genome shotgun (WGS) entry which is preliminary data.</text>
</comment>
<accession>A0A396GVZ5</accession>
<name>A0A396GVZ5_MEDTR</name>
<dbReference type="EMBL" id="PSQE01000007">
    <property type="protein sequence ID" value="RHN44608.1"/>
    <property type="molecule type" value="Genomic_DNA"/>
</dbReference>
<evidence type="ECO:0000313" key="1">
    <source>
        <dbReference type="EMBL" id="RHN44608.1"/>
    </source>
</evidence>
<reference evidence="1" key="1">
    <citation type="journal article" date="2018" name="Nat. Plants">
        <title>Whole-genome landscape of Medicago truncatula symbiotic genes.</title>
        <authorList>
            <person name="Pecrix Y."/>
            <person name="Gamas P."/>
            <person name="Carrere S."/>
        </authorList>
    </citation>
    <scope>NUCLEOTIDE SEQUENCE</scope>
    <source>
        <tissue evidence="1">Leaves</tissue>
    </source>
</reference>
<organism evidence="1">
    <name type="scientific">Medicago truncatula</name>
    <name type="common">Barrel medic</name>
    <name type="synonym">Medicago tribuloides</name>
    <dbReference type="NCBI Taxonomy" id="3880"/>
    <lineage>
        <taxon>Eukaryota</taxon>
        <taxon>Viridiplantae</taxon>
        <taxon>Streptophyta</taxon>
        <taxon>Embryophyta</taxon>
        <taxon>Tracheophyta</taxon>
        <taxon>Spermatophyta</taxon>
        <taxon>Magnoliopsida</taxon>
        <taxon>eudicotyledons</taxon>
        <taxon>Gunneridae</taxon>
        <taxon>Pentapetalae</taxon>
        <taxon>rosids</taxon>
        <taxon>fabids</taxon>
        <taxon>Fabales</taxon>
        <taxon>Fabaceae</taxon>
        <taxon>Papilionoideae</taxon>
        <taxon>50 kb inversion clade</taxon>
        <taxon>NPAAA clade</taxon>
        <taxon>Hologalegina</taxon>
        <taxon>IRL clade</taxon>
        <taxon>Trifolieae</taxon>
        <taxon>Medicago</taxon>
    </lineage>
</organism>
<dbReference type="AlphaFoldDB" id="A0A396GVZ5"/>
<sequence length="217" mass="23131">MLKNLTKDLTTAVHSTIPVITNIASSQDSLLQDVSQIISSNTSKIISNTNPLETNNTISSNISKPLTTITNTNPLETIKSISSNILSPLTTITNTTPLETIKSISSNISSPLSTIINTTPLETFNTISSHISSPLITIKNANPLETIKSISSNISSPLTTITNSLVNPLNNLVNPISLATSFLRKVQQLVLGSTQITFPPSCVFVKSHATKQALVDP</sequence>